<dbReference type="InterPro" id="IPR005415">
    <property type="entry name" value="T3SS_Ca_resp_chp_LcrH/SycD"/>
</dbReference>
<reference evidence="1 2" key="1">
    <citation type="submission" date="2023-08" db="EMBL/GenBank/DDBJ databases">
        <title>Rhodoferax potami sp. nov. and Rhodoferax mekongensis sp. nov., isolated from the Mekong River in Thailand.</title>
        <authorList>
            <person name="Kitikhun S."/>
            <person name="Charoenyingcharoen P."/>
            <person name="Siriarchawattana P."/>
            <person name="Likhitrattanapisal S."/>
            <person name="Nilsakha T."/>
            <person name="Chanpet A."/>
            <person name="Rattanawaree P."/>
            <person name="Ingsriswang S."/>
        </authorList>
    </citation>
    <scope>NUCLEOTIDE SEQUENCE [LARGE SCALE GENOMIC DNA]</scope>
    <source>
        <strain evidence="1 2">TBRC 17660</strain>
    </source>
</reference>
<sequence>MAMPLAPTPAETLASRPRTVGEVERLYAAAMGDYAQGRYMPAAMTLLGLIFIDPSQARFFKGVAACMQLSGKYQQAAMGYATAYSLQPEDATILFYLAQCFMGVGGWMQASEAAQTFLDETAGSEAHADMRSQALGIVKSAAKKMHSKESMP</sequence>
<dbReference type="EMBL" id="JAVBIK010000003">
    <property type="protein sequence ID" value="MDT7520729.1"/>
    <property type="molecule type" value="Genomic_DNA"/>
</dbReference>
<comment type="caution">
    <text evidence="1">The sequence shown here is derived from an EMBL/GenBank/DDBJ whole genome shotgun (WGS) entry which is preliminary data.</text>
</comment>
<evidence type="ECO:0008006" key="3">
    <source>
        <dbReference type="Google" id="ProtNLM"/>
    </source>
</evidence>
<name>A0ABU3KSI1_9BURK</name>
<dbReference type="InterPro" id="IPR011990">
    <property type="entry name" value="TPR-like_helical_dom_sf"/>
</dbReference>
<protein>
    <recommendedName>
        <fullName evidence="3">Type III secretion low calcium response chaperone LcrH/SycD</fullName>
    </recommendedName>
</protein>
<dbReference type="Proteomes" id="UP001321700">
    <property type="component" value="Unassembled WGS sequence"/>
</dbReference>
<evidence type="ECO:0000313" key="2">
    <source>
        <dbReference type="Proteomes" id="UP001321700"/>
    </source>
</evidence>
<dbReference type="PRINTS" id="PR01595">
    <property type="entry name" value="SYCDCHAPRONE"/>
</dbReference>
<gene>
    <name evidence="1" type="ORF">RAE19_18985</name>
</gene>
<dbReference type="Gene3D" id="1.25.40.10">
    <property type="entry name" value="Tetratricopeptide repeat domain"/>
    <property type="match status" value="1"/>
</dbReference>
<organism evidence="1 2">
    <name type="scientific">Rhodoferax potami</name>
    <dbReference type="NCBI Taxonomy" id="3068338"/>
    <lineage>
        <taxon>Bacteria</taxon>
        <taxon>Pseudomonadati</taxon>
        <taxon>Pseudomonadota</taxon>
        <taxon>Betaproteobacteria</taxon>
        <taxon>Burkholderiales</taxon>
        <taxon>Comamonadaceae</taxon>
        <taxon>Rhodoferax</taxon>
    </lineage>
</organism>
<keyword evidence="2" id="KW-1185">Reference proteome</keyword>
<evidence type="ECO:0000313" key="1">
    <source>
        <dbReference type="EMBL" id="MDT7520729.1"/>
    </source>
</evidence>
<dbReference type="RefSeq" id="WP_313876393.1">
    <property type="nucleotide sequence ID" value="NZ_JAVBIK010000003.1"/>
</dbReference>
<accession>A0ABU3KSI1</accession>
<dbReference type="SUPFAM" id="SSF48452">
    <property type="entry name" value="TPR-like"/>
    <property type="match status" value="1"/>
</dbReference>
<proteinExistence type="predicted"/>